<organism evidence="2 3">
    <name type="scientific">Neoarthrinium moseri</name>
    <dbReference type="NCBI Taxonomy" id="1658444"/>
    <lineage>
        <taxon>Eukaryota</taxon>
        <taxon>Fungi</taxon>
        <taxon>Dikarya</taxon>
        <taxon>Ascomycota</taxon>
        <taxon>Pezizomycotina</taxon>
        <taxon>Sordariomycetes</taxon>
        <taxon>Xylariomycetidae</taxon>
        <taxon>Amphisphaeriales</taxon>
        <taxon>Apiosporaceae</taxon>
        <taxon>Neoarthrinium</taxon>
    </lineage>
</organism>
<feature type="compositionally biased region" description="Low complexity" evidence="1">
    <location>
        <begin position="1"/>
        <end position="20"/>
    </location>
</feature>
<comment type="caution">
    <text evidence="2">The sequence shown here is derived from an EMBL/GenBank/DDBJ whole genome shotgun (WGS) entry which is preliminary data.</text>
</comment>
<feature type="region of interest" description="Disordered" evidence="1">
    <location>
        <begin position="78"/>
        <end position="101"/>
    </location>
</feature>
<proteinExistence type="predicted"/>
<gene>
    <name evidence="2" type="ORF">JX265_004794</name>
</gene>
<evidence type="ECO:0000256" key="1">
    <source>
        <dbReference type="SAM" id="MobiDB-lite"/>
    </source>
</evidence>
<sequence length="101" mass="10813">MPHHISTSSKHSSSKSSSKSSHGKSHKSSSSHTASPNITEQWMQHQAVEGPWDGVNEVVGGWSTTGEYGEYAYAGSMAATQGSTKHKSHKSSHHHKSSGKK</sequence>
<accession>A0A9Q0AS18</accession>
<feature type="region of interest" description="Disordered" evidence="1">
    <location>
        <begin position="1"/>
        <end position="49"/>
    </location>
</feature>
<evidence type="ECO:0000313" key="2">
    <source>
        <dbReference type="EMBL" id="KAI1874586.1"/>
    </source>
</evidence>
<feature type="compositionally biased region" description="Polar residues" evidence="1">
    <location>
        <begin position="33"/>
        <end position="44"/>
    </location>
</feature>
<feature type="compositionally biased region" description="Basic residues" evidence="1">
    <location>
        <begin position="84"/>
        <end position="101"/>
    </location>
</feature>
<protein>
    <submittedName>
        <fullName evidence="2">Uncharacterized protein</fullName>
    </submittedName>
</protein>
<keyword evidence="3" id="KW-1185">Reference proteome</keyword>
<dbReference type="EMBL" id="JAFIMR010000009">
    <property type="protein sequence ID" value="KAI1874586.1"/>
    <property type="molecule type" value="Genomic_DNA"/>
</dbReference>
<dbReference type="Proteomes" id="UP000829685">
    <property type="component" value="Unassembled WGS sequence"/>
</dbReference>
<reference evidence="2" key="1">
    <citation type="submission" date="2021-03" db="EMBL/GenBank/DDBJ databases">
        <title>Revisited historic fungal species revealed as producer of novel bioactive compounds through whole genome sequencing and comparative genomics.</title>
        <authorList>
            <person name="Vignolle G.A."/>
            <person name="Hochenegger N."/>
            <person name="Mach R.L."/>
            <person name="Mach-Aigner A.R."/>
            <person name="Javad Rahimi M."/>
            <person name="Salim K.A."/>
            <person name="Chan C.M."/>
            <person name="Lim L.B.L."/>
            <person name="Cai F."/>
            <person name="Druzhinina I.S."/>
            <person name="U'Ren J.M."/>
            <person name="Derntl C."/>
        </authorList>
    </citation>
    <scope>NUCLEOTIDE SEQUENCE</scope>
    <source>
        <strain evidence="2">TUCIM 5799</strain>
    </source>
</reference>
<dbReference type="AlphaFoldDB" id="A0A9Q0AS18"/>
<name>A0A9Q0AS18_9PEZI</name>
<evidence type="ECO:0000313" key="3">
    <source>
        <dbReference type="Proteomes" id="UP000829685"/>
    </source>
</evidence>